<keyword evidence="2 5" id="KW-0547">Nucleotide-binding</keyword>
<dbReference type="InterPro" id="IPR008271">
    <property type="entry name" value="Ser/Thr_kinase_AS"/>
</dbReference>
<name>Q2GRV1_CHAGB</name>
<feature type="compositionally biased region" description="Polar residues" evidence="7">
    <location>
        <begin position="657"/>
        <end position="671"/>
    </location>
</feature>
<feature type="compositionally biased region" description="Low complexity" evidence="7">
    <location>
        <begin position="1"/>
        <end position="24"/>
    </location>
</feature>
<dbReference type="InterPro" id="IPR000719">
    <property type="entry name" value="Prot_kinase_dom"/>
</dbReference>
<dbReference type="SUPFAM" id="SSF56112">
    <property type="entry name" value="Protein kinase-like (PK-like)"/>
    <property type="match status" value="1"/>
</dbReference>
<dbReference type="GeneID" id="4394855"/>
<keyword evidence="10" id="KW-1185">Reference proteome</keyword>
<evidence type="ECO:0000313" key="10">
    <source>
        <dbReference type="Proteomes" id="UP000001056"/>
    </source>
</evidence>
<gene>
    <name evidence="9" type="ORF">CHGG_09303</name>
</gene>
<dbReference type="PANTHER" id="PTHR44329">
    <property type="entry name" value="SERINE/THREONINE-PROTEIN KINASE TNNI3K-RELATED"/>
    <property type="match status" value="1"/>
</dbReference>
<organism evidence="9 10">
    <name type="scientific">Chaetomium globosum (strain ATCC 6205 / CBS 148.51 / DSM 1962 / NBRC 6347 / NRRL 1970)</name>
    <name type="common">Soil fungus</name>
    <dbReference type="NCBI Taxonomy" id="306901"/>
    <lineage>
        <taxon>Eukaryota</taxon>
        <taxon>Fungi</taxon>
        <taxon>Dikarya</taxon>
        <taxon>Ascomycota</taxon>
        <taxon>Pezizomycotina</taxon>
        <taxon>Sordariomycetes</taxon>
        <taxon>Sordariomycetidae</taxon>
        <taxon>Sordariales</taxon>
        <taxon>Chaetomiaceae</taxon>
        <taxon>Chaetomium</taxon>
    </lineage>
</organism>
<dbReference type="InParanoid" id="Q2GRV1"/>
<dbReference type="AlphaFoldDB" id="Q2GRV1"/>
<dbReference type="Gene3D" id="1.10.510.10">
    <property type="entry name" value="Transferase(Phosphotransferase) domain 1"/>
    <property type="match status" value="1"/>
</dbReference>
<keyword evidence="1" id="KW-0808">Transferase</keyword>
<feature type="region of interest" description="Disordered" evidence="7">
    <location>
        <begin position="689"/>
        <end position="827"/>
    </location>
</feature>
<sequence>MGALKPCPTMCSTSPRPSSPSSSSLLQTRVGSSPHGDPHRPGMSELGDGGWQTVMPTSHAGMKRLPHSQLEECERKILEDWEASRHHWSGIGKHLPLDDFTEARKLHDRLKVACDTPLGSGSFGVVQKVQFHWNNRSICLARKQVRPPYRRYPMCLLREEANVMERLDHDHIVKLVGTYCIQTSLYLLLWPVAVCNLDILLNDIDSLRTNDGDRDDIINRLHALGLGDFTAIEALHSTVRTSTNNDNCPLEYLLRIMGCITRAVAYCHGSNIRHLDLKPSNILLNPGRVYLADFGIAKDVHDRENTMTRGLQGTPKWRAPELHQSKTDWSMKAADVYSLGLILLNIFTVVYNAPLDEFDALLGDVCVDGRAEKLEKFLPKLEGLALASQEVDDANAPTFGPKHIVGLASRMVSKEPGSRPVIFQVDSELVELGGLDQVYHFQCCKRSSRFLTERINTKLKVVAEERDRLRVEHAQMAKRLQVLEARDETYERRLENERRTHAENITKLQAQLDKERAGRKMVDELLAEMQQNRKQRRPVAPYPSANLPPIQPTQPRRPHDANAPKIKSPTCCGSPATATGDSGPTAESRPGSIISKTSALPAPLRRDSLIPSPSPSPGPISASNPSPELAGFTLRSRKSGSRLPLAVNPATPIRTGTPISHQDLSSTDSTQYSMSDSVFSRLSLSKVSVAGTSVPGTPPTTRSPAVVNGRREESPTAVPKSPRYGEPGPETPPSPDIPHGLGLGLTDRERRESIVSGTGDGESIRDTASVTSSAAFPPSGTLSPVLSGSALSSPRAAYASADTARRDVPSLPTAQSWADVARRQRKG</sequence>
<feature type="domain" description="Protein kinase" evidence="8">
    <location>
        <begin position="112"/>
        <end position="430"/>
    </location>
</feature>
<dbReference type="SMART" id="SM00220">
    <property type="entry name" value="S_TKc"/>
    <property type="match status" value="1"/>
</dbReference>
<dbReference type="VEuPathDB" id="FungiDB:CHGG_09303"/>
<evidence type="ECO:0000259" key="8">
    <source>
        <dbReference type="PROSITE" id="PS50011"/>
    </source>
</evidence>
<dbReference type="STRING" id="306901.Q2GRV1"/>
<evidence type="ECO:0000313" key="9">
    <source>
        <dbReference type="EMBL" id="EAQ85289.1"/>
    </source>
</evidence>
<evidence type="ECO:0000256" key="7">
    <source>
        <dbReference type="SAM" id="MobiDB-lite"/>
    </source>
</evidence>
<dbReference type="EMBL" id="CH408034">
    <property type="protein sequence ID" value="EAQ85289.1"/>
    <property type="molecule type" value="Genomic_DNA"/>
</dbReference>
<evidence type="ECO:0000256" key="6">
    <source>
        <dbReference type="SAM" id="Coils"/>
    </source>
</evidence>
<evidence type="ECO:0000256" key="4">
    <source>
        <dbReference type="ARBA" id="ARBA00022840"/>
    </source>
</evidence>
<feature type="coiled-coil region" evidence="6">
    <location>
        <begin position="466"/>
        <end position="511"/>
    </location>
</feature>
<reference evidence="10" key="1">
    <citation type="journal article" date="2015" name="Genome Announc.">
        <title>Draft genome sequence of the cellulolytic fungus Chaetomium globosum.</title>
        <authorList>
            <person name="Cuomo C.A."/>
            <person name="Untereiner W.A."/>
            <person name="Ma L.-J."/>
            <person name="Grabherr M."/>
            <person name="Birren B.W."/>
        </authorList>
    </citation>
    <scope>NUCLEOTIDE SEQUENCE [LARGE SCALE GENOMIC DNA]</scope>
    <source>
        <strain evidence="10">ATCC 6205 / CBS 148.51 / DSM 1962 / NBRC 6347 / NRRL 1970</strain>
    </source>
</reference>
<dbReference type="PROSITE" id="PS50011">
    <property type="entry name" value="PROTEIN_KINASE_DOM"/>
    <property type="match status" value="1"/>
</dbReference>
<dbReference type="GO" id="GO:0005524">
    <property type="term" value="F:ATP binding"/>
    <property type="evidence" value="ECO:0007669"/>
    <property type="project" value="UniProtKB-UniRule"/>
</dbReference>
<feature type="binding site" evidence="5">
    <location>
        <position position="143"/>
    </location>
    <ligand>
        <name>ATP</name>
        <dbReference type="ChEBI" id="CHEBI:30616"/>
    </ligand>
</feature>
<keyword evidence="3" id="KW-0418">Kinase</keyword>
<dbReference type="PANTHER" id="PTHR44329:SF288">
    <property type="entry name" value="MITOGEN-ACTIVATED PROTEIN KINASE KINASE KINASE 20"/>
    <property type="match status" value="1"/>
</dbReference>
<dbReference type="HOGENOM" id="CLU_017099_0_0_1"/>
<keyword evidence="6" id="KW-0175">Coiled coil</keyword>
<evidence type="ECO:0000256" key="2">
    <source>
        <dbReference type="ARBA" id="ARBA00022741"/>
    </source>
</evidence>
<dbReference type="CDD" id="cd00180">
    <property type="entry name" value="PKc"/>
    <property type="match status" value="1"/>
</dbReference>
<protein>
    <recommendedName>
        <fullName evidence="8">Protein kinase domain-containing protein</fullName>
    </recommendedName>
</protein>
<evidence type="ECO:0000256" key="5">
    <source>
        <dbReference type="PROSITE-ProRule" id="PRU10141"/>
    </source>
</evidence>
<evidence type="ECO:0000256" key="3">
    <source>
        <dbReference type="ARBA" id="ARBA00022777"/>
    </source>
</evidence>
<dbReference type="Proteomes" id="UP000001056">
    <property type="component" value="Unassembled WGS sequence"/>
</dbReference>
<dbReference type="Gene3D" id="3.30.200.20">
    <property type="entry name" value="Phosphorylase Kinase, domain 1"/>
    <property type="match status" value="1"/>
</dbReference>
<dbReference type="PROSITE" id="PS00108">
    <property type="entry name" value="PROTEIN_KINASE_ST"/>
    <property type="match status" value="1"/>
</dbReference>
<dbReference type="OMA" id="GRIWEAE"/>
<dbReference type="Pfam" id="PF00069">
    <property type="entry name" value="Pkinase"/>
    <property type="match status" value="1"/>
</dbReference>
<feature type="region of interest" description="Disordered" evidence="7">
    <location>
        <begin position="531"/>
        <end position="671"/>
    </location>
</feature>
<dbReference type="InterPro" id="IPR051681">
    <property type="entry name" value="Ser/Thr_Kinases-Pseudokinases"/>
</dbReference>
<keyword evidence="4 5" id="KW-0067">ATP-binding</keyword>
<dbReference type="PROSITE" id="PS00107">
    <property type="entry name" value="PROTEIN_KINASE_ATP"/>
    <property type="match status" value="1"/>
</dbReference>
<dbReference type="InterPro" id="IPR017441">
    <property type="entry name" value="Protein_kinase_ATP_BS"/>
</dbReference>
<feature type="compositionally biased region" description="Polar residues" evidence="7">
    <location>
        <begin position="766"/>
        <end position="792"/>
    </location>
</feature>
<dbReference type="InterPro" id="IPR011009">
    <property type="entry name" value="Kinase-like_dom_sf"/>
</dbReference>
<dbReference type="eggNOG" id="KOG0198">
    <property type="taxonomic scope" value="Eukaryota"/>
</dbReference>
<dbReference type="OrthoDB" id="248923at2759"/>
<proteinExistence type="predicted"/>
<accession>Q2GRV1</accession>
<dbReference type="GO" id="GO:0004674">
    <property type="term" value="F:protein serine/threonine kinase activity"/>
    <property type="evidence" value="ECO:0007669"/>
    <property type="project" value="TreeGrafter"/>
</dbReference>
<feature type="region of interest" description="Disordered" evidence="7">
    <location>
        <begin position="1"/>
        <end position="52"/>
    </location>
</feature>
<evidence type="ECO:0000256" key="1">
    <source>
        <dbReference type="ARBA" id="ARBA00022679"/>
    </source>
</evidence>
<dbReference type="RefSeq" id="XP_001227230.1">
    <property type="nucleotide sequence ID" value="XM_001227229.1"/>
</dbReference>
<feature type="compositionally biased region" description="Polar residues" evidence="7">
    <location>
        <begin position="689"/>
        <end position="703"/>
    </location>
</feature>